<dbReference type="OrthoDB" id="660843at2"/>
<sequence>MIDNIQTDIKSKGLVKVNRIVTNSCIGTEQNLKLLMHIGAATAREKYTGKVPVDQLEGYIQTNFSYQALRIEVNSMANQFLVVWVNGEVAGYARVTSKGQRPEILQGKSVIRIADFRVLERFNEMEVKNNLFERSLSLCHAQQITWISEFADDVDIAFWESYGFVHNAAMTGINELGLPVVCLLRNREEGK</sequence>
<protein>
    <submittedName>
        <fullName evidence="1">Spermine/spermidine N-acetyltransferase</fullName>
    </submittedName>
</protein>
<accession>A0A2P8G2K6</accession>
<proteinExistence type="predicted"/>
<dbReference type="GO" id="GO:0016740">
    <property type="term" value="F:transferase activity"/>
    <property type="evidence" value="ECO:0007669"/>
    <property type="project" value="UniProtKB-KW"/>
</dbReference>
<dbReference type="Gene3D" id="3.40.630.30">
    <property type="match status" value="1"/>
</dbReference>
<comment type="caution">
    <text evidence="1">The sequence shown here is derived from an EMBL/GenBank/DDBJ whole genome shotgun (WGS) entry which is preliminary data.</text>
</comment>
<reference evidence="1 2" key="1">
    <citation type="submission" date="2018-03" db="EMBL/GenBank/DDBJ databases">
        <title>Genomic Encyclopedia of Archaeal and Bacterial Type Strains, Phase II (KMG-II): from individual species to whole genera.</title>
        <authorList>
            <person name="Goeker M."/>
        </authorList>
    </citation>
    <scope>NUCLEOTIDE SEQUENCE [LARGE SCALE GENOMIC DNA]</scope>
    <source>
        <strain evidence="1 2">DSM 18107</strain>
    </source>
</reference>
<dbReference type="RefSeq" id="WP_106603670.1">
    <property type="nucleotide sequence ID" value="NZ_PYGK01000008.1"/>
</dbReference>
<gene>
    <name evidence="1" type="ORF">CLV42_108120</name>
</gene>
<dbReference type="EMBL" id="PYGK01000008">
    <property type="protein sequence ID" value="PSL28201.1"/>
    <property type="molecule type" value="Genomic_DNA"/>
</dbReference>
<organism evidence="1 2">
    <name type="scientific">Chitinophaga ginsengisoli</name>
    <dbReference type="NCBI Taxonomy" id="363837"/>
    <lineage>
        <taxon>Bacteria</taxon>
        <taxon>Pseudomonadati</taxon>
        <taxon>Bacteroidota</taxon>
        <taxon>Chitinophagia</taxon>
        <taxon>Chitinophagales</taxon>
        <taxon>Chitinophagaceae</taxon>
        <taxon>Chitinophaga</taxon>
    </lineage>
</organism>
<evidence type="ECO:0000313" key="1">
    <source>
        <dbReference type="EMBL" id="PSL28201.1"/>
    </source>
</evidence>
<dbReference type="SUPFAM" id="SSF55729">
    <property type="entry name" value="Acyl-CoA N-acyltransferases (Nat)"/>
    <property type="match status" value="1"/>
</dbReference>
<keyword evidence="2" id="KW-1185">Reference proteome</keyword>
<dbReference type="InterPro" id="IPR016181">
    <property type="entry name" value="Acyl_CoA_acyltransferase"/>
</dbReference>
<name>A0A2P8G2K6_9BACT</name>
<dbReference type="AlphaFoldDB" id="A0A2P8G2K6"/>
<dbReference type="Proteomes" id="UP000240978">
    <property type="component" value="Unassembled WGS sequence"/>
</dbReference>
<keyword evidence="1" id="KW-0808">Transferase</keyword>
<evidence type="ECO:0000313" key="2">
    <source>
        <dbReference type="Proteomes" id="UP000240978"/>
    </source>
</evidence>